<evidence type="ECO:0000256" key="4">
    <source>
        <dbReference type="ARBA" id="ARBA00022989"/>
    </source>
</evidence>
<keyword evidence="2" id="KW-1003">Cell membrane</keyword>
<dbReference type="PANTHER" id="PTHR22752">
    <property type="entry name" value="G PROTEIN-COUPLED RECEPTOR"/>
    <property type="match status" value="1"/>
</dbReference>
<feature type="compositionally biased region" description="Low complexity" evidence="9">
    <location>
        <begin position="639"/>
        <end position="655"/>
    </location>
</feature>
<name>A0AAN9G3N5_9CAEN</name>
<sequence length="655" mass="72559">MNTTHSAPSAWWLERWIEGGVLTLIGSLSLVSNLGLFLILLTSPQLVSFLNDLTLALTFSDLLITSVTMTFTAYNMFVGRWEVPDDVCSAVGVATCLLVSADVFTLWVISYMRYLRVCQIEIYVSRLYRLIMLLHVIGVWVAAVVVATPPLYGWGEVHYVPGMHLCLPTSPSYLTVLFFLLYLLTALVMLYCHCQVYATLLDSLPPVLSSAPDSFDARLHSPWSMAYLPHPSAAHRQTWWRRRVSESSYSWRQMLAERDEVMVTAFTCALRRLSRKDDSTYSGPGGESGASARESCRVASRNASPDNAQYPGQLDPGLAVREETGSHTGETDTEQHFTSEEGERTDKDKGNDKDTEKDKDKNRDKDKAKDTEPPGPSVTQSEPTRVQIFAGPPLRYEDSGELAGPRLPILLHRLGEGVSRRSSVAPSYQSPGVSFMGGFLPQRHALDHALDHAHRRLTSLSTVSISQPVLWEEMKLGSTFTATLLTFLLPPLPLLLVLALKQFTAWRVPSALEAATLLLAFCHVALNPLVYGWLNVRVRRAIIDRWRRLCGRRGRGRKRGSRVGHRDPGAIDQSRDSHEGTTARDKKVSAESRAAVDGKVSGDRNVFGHGKVFTDRKLSAYSQASADRKSSGDRKASAGKKSSAGSKVSGNKRIW</sequence>
<feature type="region of interest" description="Disordered" evidence="9">
    <location>
        <begin position="276"/>
        <end position="386"/>
    </location>
</feature>
<evidence type="ECO:0000256" key="2">
    <source>
        <dbReference type="ARBA" id="ARBA00022475"/>
    </source>
</evidence>
<evidence type="ECO:0000313" key="13">
    <source>
        <dbReference type="Proteomes" id="UP001374579"/>
    </source>
</evidence>
<evidence type="ECO:0000256" key="7">
    <source>
        <dbReference type="ARBA" id="ARBA00023170"/>
    </source>
</evidence>
<feature type="compositionally biased region" description="Basic and acidic residues" evidence="9">
    <location>
        <begin position="564"/>
        <end position="602"/>
    </location>
</feature>
<evidence type="ECO:0000256" key="9">
    <source>
        <dbReference type="SAM" id="MobiDB-lite"/>
    </source>
</evidence>
<feature type="transmembrane region" description="Helical" evidence="10">
    <location>
        <begin position="512"/>
        <end position="534"/>
    </location>
</feature>
<comment type="caution">
    <text evidence="12">The sequence shown here is derived from an EMBL/GenBank/DDBJ whole genome shotgun (WGS) entry which is preliminary data.</text>
</comment>
<evidence type="ECO:0000256" key="8">
    <source>
        <dbReference type="ARBA" id="ARBA00023224"/>
    </source>
</evidence>
<dbReference type="SUPFAM" id="SSF81321">
    <property type="entry name" value="Family A G protein-coupled receptor-like"/>
    <property type="match status" value="1"/>
</dbReference>
<feature type="compositionally biased region" description="Basic and acidic residues" evidence="9">
    <location>
        <begin position="626"/>
        <end position="636"/>
    </location>
</feature>
<feature type="transmembrane region" description="Helical" evidence="10">
    <location>
        <begin position="480"/>
        <end position="500"/>
    </location>
</feature>
<gene>
    <name evidence="12" type="ORF">V1264_007933</name>
</gene>
<keyword evidence="3 10" id="KW-0812">Transmembrane</keyword>
<dbReference type="GO" id="GO:0005886">
    <property type="term" value="C:plasma membrane"/>
    <property type="evidence" value="ECO:0007669"/>
    <property type="project" value="UniProtKB-SubCell"/>
</dbReference>
<feature type="compositionally biased region" description="Basic and acidic residues" evidence="9">
    <location>
        <begin position="320"/>
        <end position="372"/>
    </location>
</feature>
<dbReference type="AlphaFoldDB" id="A0AAN9G3N5"/>
<keyword evidence="5" id="KW-0297">G-protein coupled receptor</keyword>
<evidence type="ECO:0000256" key="3">
    <source>
        <dbReference type="ARBA" id="ARBA00022692"/>
    </source>
</evidence>
<proteinExistence type="predicted"/>
<feature type="transmembrane region" description="Helical" evidence="10">
    <location>
        <begin position="20"/>
        <end position="41"/>
    </location>
</feature>
<evidence type="ECO:0000259" key="11">
    <source>
        <dbReference type="PROSITE" id="PS50262"/>
    </source>
</evidence>
<accession>A0AAN9G3N5</accession>
<dbReference type="Proteomes" id="UP001374579">
    <property type="component" value="Unassembled WGS sequence"/>
</dbReference>
<reference evidence="12 13" key="1">
    <citation type="submission" date="2024-02" db="EMBL/GenBank/DDBJ databases">
        <title>Chromosome-scale genome assembly of the rough periwinkle Littorina saxatilis.</title>
        <authorList>
            <person name="De Jode A."/>
            <person name="Faria R."/>
            <person name="Formenti G."/>
            <person name="Sims Y."/>
            <person name="Smith T.P."/>
            <person name="Tracey A."/>
            <person name="Wood J.M.D."/>
            <person name="Zagrodzka Z.B."/>
            <person name="Johannesson K."/>
            <person name="Butlin R.K."/>
            <person name="Leder E.H."/>
        </authorList>
    </citation>
    <scope>NUCLEOTIDE SEQUENCE [LARGE SCALE GENOMIC DNA]</scope>
    <source>
        <strain evidence="12">Snail1</strain>
        <tissue evidence="12">Muscle</tissue>
    </source>
</reference>
<dbReference type="Pfam" id="PF00001">
    <property type="entry name" value="7tm_1"/>
    <property type="match status" value="1"/>
</dbReference>
<feature type="transmembrane region" description="Helical" evidence="10">
    <location>
        <begin position="89"/>
        <end position="109"/>
    </location>
</feature>
<keyword evidence="7" id="KW-0675">Receptor</keyword>
<feature type="region of interest" description="Disordered" evidence="9">
    <location>
        <begin position="554"/>
        <end position="655"/>
    </location>
</feature>
<keyword evidence="6 10" id="KW-0472">Membrane</keyword>
<organism evidence="12 13">
    <name type="scientific">Littorina saxatilis</name>
    <dbReference type="NCBI Taxonomy" id="31220"/>
    <lineage>
        <taxon>Eukaryota</taxon>
        <taxon>Metazoa</taxon>
        <taxon>Spiralia</taxon>
        <taxon>Lophotrochozoa</taxon>
        <taxon>Mollusca</taxon>
        <taxon>Gastropoda</taxon>
        <taxon>Caenogastropoda</taxon>
        <taxon>Littorinimorpha</taxon>
        <taxon>Littorinoidea</taxon>
        <taxon>Littorinidae</taxon>
        <taxon>Littorina</taxon>
    </lineage>
</organism>
<dbReference type="EMBL" id="JBAMIC010000019">
    <property type="protein sequence ID" value="KAK7094293.1"/>
    <property type="molecule type" value="Genomic_DNA"/>
</dbReference>
<evidence type="ECO:0000256" key="10">
    <source>
        <dbReference type="SAM" id="Phobius"/>
    </source>
</evidence>
<dbReference type="InterPro" id="IPR017452">
    <property type="entry name" value="GPCR_Rhodpsn_7TM"/>
</dbReference>
<evidence type="ECO:0000313" key="12">
    <source>
        <dbReference type="EMBL" id="KAK7094293.1"/>
    </source>
</evidence>
<keyword evidence="4 10" id="KW-1133">Transmembrane helix</keyword>
<evidence type="ECO:0000256" key="1">
    <source>
        <dbReference type="ARBA" id="ARBA00004651"/>
    </source>
</evidence>
<feature type="transmembrane region" description="Helical" evidence="10">
    <location>
        <begin position="53"/>
        <end position="77"/>
    </location>
</feature>
<feature type="transmembrane region" description="Helical" evidence="10">
    <location>
        <begin position="172"/>
        <end position="192"/>
    </location>
</feature>
<dbReference type="PRINTS" id="PR00237">
    <property type="entry name" value="GPCRRHODOPSN"/>
</dbReference>
<feature type="domain" description="G-protein coupled receptors family 1 profile" evidence="11">
    <location>
        <begin position="32"/>
        <end position="531"/>
    </location>
</feature>
<evidence type="ECO:0000256" key="5">
    <source>
        <dbReference type="ARBA" id="ARBA00023040"/>
    </source>
</evidence>
<dbReference type="PROSITE" id="PS50262">
    <property type="entry name" value="G_PROTEIN_RECEP_F1_2"/>
    <property type="match status" value="1"/>
</dbReference>
<feature type="transmembrane region" description="Helical" evidence="10">
    <location>
        <begin position="130"/>
        <end position="152"/>
    </location>
</feature>
<dbReference type="InterPro" id="IPR000276">
    <property type="entry name" value="GPCR_Rhodpsn"/>
</dbReference>
<keyword evidence="13" id="KW-1185">Reference proteome</keyword>
<dbReference type="GO" id="GO:0004930">
    <property type="term" value="F:G protein-coupled receptor activity"/>
    <property type="evidence" value="ECO:0007669"/>
    <property type="project" value="UniProtKB-KW"/>
</dbReference>
<dbReference type="CDD" id="cd00637">
    <property type="entry name" value="7tm_classA_rhodopsin-like"/>
    <property type="match status" value="1"/>
</dbReference>
<evidence type="ECO:0000256" key="6">
    <source>
        <dbReference type="ARBA" id="ARBA00023136"/>
    </source>
</evidence>
<comment type="subcellular location">
    <subcellularLocation>
        <location evidence="1">Cell membrane</location>
        <topology evidence="1">Multi-pass membrane protein</topology>
    </subcellularLocation>
</comment>
<protein>
    <recommendedName>
        <fullName evidence="11">G-protein coupled receptors family 1 profile domain-containing protein</fullName>
    </recommendedName>
</protein>
<dbReference type="Gene3D" id="1.20.1070.10">
    <property type="entry name" value="Rhodopsin 7-helix transmembrane proteins"/>
    <property type="match status" value="2"/>
</dbReference>
<feature type="compositionally biased region" description="Basic residues" evidence="9">
    <location>
        <begin position="554"/>
        <end position="563"/>
    </location>
</feature>
<keyword evidence="8" id="KW-0807">Transducer</keyword>